<dbReference type="Proteomes" id="UP001159363">
    <property type="component" value="Chromosome X"/>
</dbReference>
<name>A0ABQ9HQ41_9NEOP</name>
<keyword evidence="3" id="KW-1185">Reference proteome</keyword>
<reference evidence="2 3" key="1">
    <citation type="submission" date="2023-02" db="EMBL/GenBank/DDBJ databases">
        <title>LHISI_Scaffold_Assembly.</title>
        <authorList>
            <person name="Stuart O.P."/>
            <person name="Cleave R."/>
            <person name="Magrath M.J.L."/>
            <person name="Mikheyev A.S."/>
        </authorList>
    </citation>
    <scope>NUCLEOTIDE SEQUENCE [LARGE SCALE GENOMIC DNA]</scope>
    <source>
        <strain evidence="2">Daus_M_001</strain>
        <tissue evidence="2">Leg muscle</tissue>
    </source>
</reference>
<dbReference type="SUPFAM" id="SSF56672">
    <property type="entry name" value="DNA/RNA polymerases"/>
    <property type="match status" value="1"/>
</dbReference>
<feature type="domain" description="Reverse transcriptase/retrotransposon-derived protein RNase H-like" evidence="1">
    <location>
        <begin position="23"/>
        <end position="65"/>
    </location>
</feature>
<dbReference type="EMBL" id="JARBHB010000004">
    <property type="protein sequence ID" value="KAJ8886270.1"/>
    <property type="molecule type" value="Genomic_DNA"/>
</dbReference>
<proteinExistence type="predicted"/>
<evidence type="ECO:0000259" key="1">
    <source>
        <dbReference type="Pfam" id="PF17919"/>
    </source>
</evidence>
<sequence length="72" mass="8378">MDQEKITPIVNFSRPKNVKWIMRDQQEKAFNDLKFAISHSLVLTVPNLNKRFEVQVDASSIVLGQHRLDREG</sequence>
<protein>
    <recommendedName>
        <fullName evidence="1">Reverse transcriptase/retrotransposon-derived protein RNase H-like domain-containing protein</fullName>
    </recommendedName>
</protein>
<dbReference type="InterPro" id="IPR041577">
    <property type="entry name" value="RT_RNaseH_2"/>
</dbReference>
<comment type="caution">
    <text evidence="2">The sequence shown here is derived from an EMBL/GenBank/DDBJ whole genome shotgun (WGS) entry which is preliminary data.</text>
</comment>
<evidence type="ECO:0000313" key="3">
    <source>
        <dbReference type="Proteomes" id="UP001159363"/>
    </source>
</evidence>
<organism evidence="2 3">
    <name type="scientific">Dryococelus australis</name>
    <dbReference type="NCBI Taxonomy" id="614101"/>
    <lineage>
        <taxon>Eukaryota</taxon>
        <taxon>Metazoa</taxon>
        <taxon>Ecdysozoa</taxon>
        <taxon>Arthropoda</taxon>
        <taxon>Hexapoda</taxon>
        <taxon>Insecta</taxon>
        <taxon>Pterygota</taxon>
        <taxon>Neoptera</taxon>
        <taxon>Polyneoptera</taxon>
        <taxon>Phasmatodea</taxon>
        <taxon>Verophasmatodea</taxon>
        <taxon>Anareolatae</taxon>
        <taxon>Phasmatidae</taxon>
        <taxon>Eurycanthinae</taxon>
        <taxon>Dryococelus</taxon>
    </lineage>
</organism>
<dbReference type="Pfam" id="PF17919">
    <property type="entry name" value="RT_RNaseH_2"/>
    <property type="match status" value="1"/>
</dbReference>
<gene>
    <name evidence="2" type="ORF">PR048_012479</name>
</gene>
<accession>A0ABQ9HQ41</accession>
<evidence type="ECO:0000313" key="2">
    <source>
        <dbReference type="EMBL" id="KAJ8886270.1"/>
    </source>
</evidence>
<dbReference type="InterPro" id="IPR043502">
    <property type="entry name" value="DNA/RNA_pol_sf"/>
</dbReference>